<accession>D3FQR8</accession>
<dbReference type="InterPro" id="IPR047057">
    <property type="entry name" value="MerR_fam"/>
</dbReference>
<keyword evidence="2" id="KW-0175">Coiled coil</keyword>
<evidence type="ECO:0000256" key="2">
    <source>
        <dbReference type="SAM" id="Coils"/>
    </source>
</evidence>
<feature type="coiled-coil region" evidence="2">
    <location>
        <begin position="77"/>
        <end position="111"/>
    </location>
</feature>
<dbReference type="Proteomes" id="UP000001544">
    <property type="component" value="Chromosome"/>
</dbReference>
<dbReference type="GO" id="GO:0003700">
    <property type="term" value="F:DNA-binding transcription factor activity"/>
    <property type="evidence" value="ECO:0007669"/>
    <property type="project" value="InterPro"/>
</dbReference>
<keyword evidence="5" id="KW-1185">Reference proteome</keyword>
<sequence>MEVTIGHFAKLVNTTIRTLRYYDKIELLKPTNRNDKGQKVYTRKEWELYQKISIFKQLGLSLEEIKTHLSKDTLKTKELLDLQEQMINQKMEELNETLQTIQRMKELYGKNSISDKELDEFTFIMLDVFRREKKQIHALEKHFHDNPCILAEIESLKDPKLNLERDKATIELLSITRKLLVYNETVNNSEMLKAINNLVTPTTRTLFTLLQDETFLEAHQHEFNSYIPEDLGIYLYEGLKAYFTSRSSQEEDKKDV</sequence>
<evidence type="ECO:0000256" key="1">
    <source>
        <dbReference type="ARBA" id="ARBA00023125"/>
    </source>
</evidence>
<dbReference type="CDD" id="cd01106">
    <property type="entry name" value="HTH_TipAL-Mta"/>
    <property type="match status" value="1"/>
</dbReference>
<protein>
    <submittedName>
        <fullName evidence="4">MarR family transcriptional regulator</fullName>
    </submittedName>
</protein>
<evidence type="ECO:0000313" key="5">
    <source>
        <dbReference type="Proteomes" id="UP000001544"/>
    </source>
</evidence>
<evidence type="ECO:0000313" key="4">
    <source>
        <dbReference type="EMBL" id="ADC51438.1"/>
    </source>
</evidence>
<dbReference type="PANTHER" id="PTHR30204">
    <property type="entry name" value="REDOX-CYCLING DRUG-SENSING TRANSCRIPTIONAL ACTIVATOR SOXR"/>
    <property type="match status" value="1"/>
</dbReference>
<dbReference type="HOGENOM" id="CLU_060077_0_4_9"/>
<dbReference type="PANTHER" id="PTHR30204:SF96">
    <property type="entry name" value="CHROMOSOME-ANCHORING PROTEIN RACA"/>
    <property type="match status" value="1"/>
</dbReference>
<dbReference type="GO" id="GO:0003677">
    <property type="term" value="F:DNA binding"/>
    <property type="evidence" value="ECO:0007669"/>
    <property type="project" value="UniProtKB-KW"/>
</dbReference>
<dbReference type="eggNOG" id="COG0789">
    <property type="taxonomic scope" value="Bacteria"/>
</dbReference>
<evidence type="ECO:0000259" key="3">
    <source>
        <dbReference type="PROSITE" id="PS50937"/>
    </source>
</evidence>
<name>D3FQR8_ALKPO</name>
<dbReference type="SUPFAM" id="SSF46955">
    <property type="entry name" value="Putative DNA-binding domain"/>
    <property type="match status" value="1"/>
</dbReference>
<gene>
    <name evidence="4" type="ordered locus">BpOF4_16975</name>
</gene>
<dbReference type="InterPro" id="IPR009061">
    <property type="entry name" value="DNA-bd_dom_put_sf"/>
</dbReference>
<dbReference type="InterPro" id="IPR000551">
    <property type="entry name" value="MerR-type_HTH_dom"/>
</dbReference>
<dbReference type="RefSeq" id="WP_012958800.1">
    <property type="nucleotide sequence ID" value="NC_013791.2"/>
</dbReference>
<dbReference type="Gene3D" id="1.10.1660.10">
    <property type="match status" value="1"/>
</dbReference>
<dbReference type="AlphaFoldDB" id="D3FQR8"/>
<dbReference type="Pfam" id="PF13411">
    <property type="entry name" value="MerR_1"/>
    <property type="match status" value="1"/>
</dbReference>
<dbReference type="EMBL" id="CP001878">
    <property type="protein sequence ID" value="ADC51438.1"/>
    <property type="molecule type" value="Genomic_DNA"/>
</dbReference>
<dbReference type="KEGG" id="bpf:BpOF4_16975"/>
<feature type="domain" description="HTH merR-type" evidence="3">
    <location>
        <begin position="1"/>
        <end position="71"/>
    </location>
</feature>
<organism evidence="4 5">
    <name type="scientific">Alkalihalophilus pseudofirmus (strain ATCC BAA-2126 / JCM 17055 / OF4)</name>
    <name type="common">Bacillus pseudofirmus</name>
    <dbReference type="NCBI Taxonomy" id="398511"/>
    <lineage>
        <taxon>Bacteria</taxon>
        <taxon>Bacillati</taxon>
        <taxon>Bacillota</taxon>
        <taxon>Bacilli</taxon>
        <taxon>Bacillales</taxon>
        <taxon>Bacillaceae</taxon>
        <taxon>Alkalihalophilus</taxon>
    </lineage>
</organism>
<dbReference type="SMART" id="SM00422">
    <property type="entry name" value="HTH_MERR"/>
    <property type="match status" value="1"/>
</dbReference>
<dbReference type="PROSITE" id="PS50937">
    <property type="entry name" value="HTH_MERR_2"/>
    <property type="match status" value="1"/>
</dbReference>
<keyword evidence="1" id="KW-0238">DNA-binding</keyword>
<reference evidence="4 5" key="1">
    <citation type="journal article" date="2011" name="Environ. Microbiol.">
        <title>Genome of alkaliphilic Bacillus pseudofirmus OF4 reveals adaptations that support the ability to grow in an external pH range from 7.5 to 11.4.</title>
        <authorList>
            <person name="Janto B."/>
            <person name="Ahmed A."/>
            <person name="Ito M."/>
            <person name="Liu J."/>
            <person name="Hicks D.B."/>
            <person name="Pagni S."/>
            <person name="Fackelmayer O.J."/>
            <person name="Smith T.A."/>
            <person name="Earl J."/>
            <person name="Elbourne L.D."/>
            <person name="Hassan K."/>
            <person name="Paulsen I.T."/>
            <person name="Kolsto A.B."/>
            <person name="Tourasse N.J."/>
            <person name="Ehrlich G.D."/>
            <person name="Boissy R."/>
            <person name="Ivey D.M."/>
            <person name="Li G."/>
            <person name="Xue Y."/>
            <person name="Ma Y."/>
            <person name="Hu F.Z."/>
            <person name="Krulwich T.A."/>
        </authorList>
    </citation>
    <scope>NUCLEOTIDE SEQUENCE [LARGE SCALE GENOMIC DNA]</scope>
    <source>
        <strain evidence="5">ATCC BAA-2126 / JCM 17055 / OF4</strain>
    </source>
</reference>
<dbReference type="STRING" id="398511.BpOF4_16975"/>
<proteinExistence type="predicted"/>